<dbReference type="OrthoDB" id="1431247at2759"/>
<dbReference type="CDD" id="cd06464">
    <property type="entry name" value="ACD_sHsps-like"/>
    <property type="match status" value="1"/>
</dbReference>
<keyword evidence="1 5" id="KW-0346">Stress response</keyword>
<dbReference type="Pfam" id="PF00011">
    <property type="entry name" value="HSP20"/>
    <property type="match status" value="1"/>
</dbReference>
<evidence type="ECO:0000259" key="4">
    <source>
        <dbReference type="PROSITE" id="PS01031"/>
    </source>
</evidence>
<comment type="similarity">
    <text evidence="2 3">Belongs to the small heat shock protein (HSP20) family.</text>
</comment>
<dbReference type="PROSITE" id="PS01031">
    <property type="entry name" value="SHSP"/>
    <property type="match status" value="1"/>
</dbReference>
<keyword evidence="6" id="KW-1185">Reference proteome</keyword>
<evidence type="ECO:0000256" key="1">
    <source>
        <dbReference type="ARBA" id="ARBA00023016"/>
    </source>
</evidence>
<dbReference type="InterPro" id="IPR008978">
    <property type="entry name" value="HSP20-like_chaperone"/>
</dbReference>
<evidence type="ECO:0000256" key="2">
    <source>
        <dbReference type="PROSITE-ProRule" id="PRU00285"/>
    </source>
</evidence>
<reference evidence="5" key="1">
    <citation type="submission" date="2020-11" db="EMBL/GenBank/DDBJ databases">
        <authorList>
            <consortium name="DOE Joint Genome Institute"/>
            <person name="Ahrendt S."/>
            <person name="Riley R."/>
            <person name="Andreopoulos W."/>
            <person name="LaButti K."/>
            <person name="Pangilinan J."/>
            <person name="Ruiz-duenas F.J."/>
            <person name="Barrasa J.M."/>
            <person name="Sanchez-Garcia M."/>
            <person name="Camarero S."/>
            <person name="Miyauchi S."/>
            <person name="Serrano A."/>
            <person name="Linde D."/>
            <person name="Babiker R."/>
            <person name="Drula E."/>
            <person name="Ayuso-Fernandez I."/>
            <person name="Pacheco R."/>
            <person name="Padilla G."/>
            <person name="Ferreira P."/>
            <person name="Barriuso J."/>
            <person name="Kellner H."/>
            <person name="Castanera R."/>
            <person name="Alfaro M."/>
            <person name="Ramirez L."/>
            <person name="Pisabarro A.G."/>
            <person name="Kuo A."/>
            <person name="Tritt A."/>
            <person name="Lipzen A."/>
            <person name="He G."/>
            <person name="Yan M."/>
            <person name="Ng V."/>
            <person name="Cullen D."/>
            <person name="Martin F."/>
            <person name="Rosso M.-N."/>
            <person name="Henrissat B."/>
            <person name="Hibbett D."/>
            <person name="Martinez A.T."/>
            <person name="Grigoriev I.V."/>
        </authorList>
    </citation>
    <scope>NUCLEOTIDE SEQUENCE</scope>
    <source>
        <strain evidence="5">AH 44721</strain>
    </source>
</reference>
<name>A0A9P5P0W2_GYMJU</name>
<comment type="caution">
    <text evidence="5">The sequence shown here is derived from an EMBL/GenBank/DDBJ whole genome shotgun (WGS) entry which is preliminary data.</text>
</comment>
<accession>A0A9P5P0W2</accession>
<sequence>MSSLEPFYDFDHFLRDALSSRLAANESALQRRALEDGVKPGEGAVRHLKPRMDLHENLDENVVTATFELPGLKKEDVQIDVNNNRLSIYGEAKQSEEHEEKGYAVKERRYGKFSRNLQLPPGQKDIKASLDNGILTVIFPKMTMEQAPKKITID</sequence>
<evidence type="ECO:0000256" key="3">
    <source>
        <dbReference type="RuleBase" id="RU003616"/>
    </source>
</evidence>
<protein>
    <submittedName>
        <fullName evidence="5">Small heat shock protein</fullName>
    </submittedName>
</protein>
<dbReference type="InterPro" id="IPR002068">
    <property type="entry name" value="A-crystallin/Hsp20_dom"/>
</dbReference>
<dbReference type="AlphaFoldDB" id="A0A9P5P0W2"/>
<dbReference type="Gene3D" id="2.60.40.790">
    <property type="match status" value="1"/>
</dbReference>
<dbReference type="Proteomes" id="UP000724874">
    <property type="component" value="Unassembled WGS sequence"/>
</dbReference>
<dbReference type="InterPro" id="IPR031107">
    <property type="entry name" value="Small_HSP"/>
</dbReference>
<dbReference type="SUPFAM" id="SSF49764">
    <property type="entry name" value="HSP20-like chaperones"/>
    <property type="match status" value="1"/>
</dbReference>
<evidence type="ECO:0000313" key="5">
    <source>
        <dbReference type="EMBL" id="KAF8911016.1"/>
    </source>
</evidence>
<dbReference type="PANTHER" id="PTHR11527">
    <property type="entry name" value="HEAT-SHOCK PROTEIN 20 FAMILY MEMBER"/>
    <property type="match status" value="1"/>
</dbReference>
<evidence type="ECO:0000313" key="6">
    <source>
        <dbReference type="Proteomes" id="UP000724874"/>
    </source>
</evidence>
<proteinExistence type="inferred from homology"/>
<feature type="domain" description="SHSP" evidence="4">
    <location>
        <begin position="43"/>
        <end position="154"/>
    </location>
</feature>
<gene>
    <name evidence="5" type="ORF">CPB84DRAFT_1812524</name>
</gene>
<organism evidence="5 6">
    <name type="scientific">Gymnopilus junonius</name>
    <name type="common">Spectacular rustgill mushroom</name>
    <name type="synonym">Gymnopilus spectabilis subsp. junonius</name>
    <dbReference type="NCBI Taxonomy" id="109634"/>
    <lineage>
        <taxon>Eukaryota</taxon>
        <taxon>Fungi</taxon>
        <taxon>Dikarya</taxon>
        <taxon>Basidiomycota</taxon>
        <taxon>Agaricomycotina</taxon>
        <taxon>Agaricomycetes</taxon>
        <taxon>Agaricomycetidae</taxon>
        <taxon>Agaricales</taxon>
        <taxon>Agaricineae</taxon>
        <taxon>Hymenogastraceae</taxon>
        <taxon>Gymnopilus</taxon>
    </lineage>
</organism>
<dbReference type="EMBL" id="JADNYJ010000005">
    <property type="protein sequence ID" value="KAF8911016.1"/>
    <property type="molecule type" value="Genomic_DNA"/>
</dbReference>